<gene>
    <name evidence="2" type="ORF">IAI61_12570</name>
</gene>
<feature type="domain" description="DUF1508" evidence="1">
    <location>
        <begin position="10"/>
        <end position="54"/>
    </location>
</feature>
<protein>
    <submittedName>
        <fullName evidence="2">DUF1508 domain-containing protein</fullName>
    </submittedName>
</protein>
<dbReference type="Gene3D" id="3.30.160.160">
    <property type="entry name" value="YegP-like"/>
    <property type="match status" value="1"/>
</dbReference>
<dbReference type="EMBL" id="JACTNG010000006">
    <property type="protein sequence ID" value="MBO1079866.1"/>
    <property type="molecule type" value="Genomic_DNA"/>
</dbReference>
<reference evidence="2 3" key="1">
    <citation type="submission" date="2020-09" db="EMBL/GenBank/DDBJ databases">
        <title>Roseomonas.</title>
        <authorList>
            <person name="Zhu W."/>
        </authorList>
    </citation>
    <scope>NUCLEOTIDE SEQUENCE [LARGE SCALE GENOMIC DNA]</scope>
    <source>
        <strain evidence="2 3">573</strain>
    </source>
</reference>
<dbReference type="Proteomes" id="UP001518989">
    <property type="component" value="Unassembled WGS sequence"/>
</dbReference>
<dbReference type="RefSeq" id="WP_207417639.1">
    <property type="nucleotide sequence ID" value="NZ_CP061177.1"/>
</dbReference>
<evidence type="ECO:0000259" key="1">
    <source>
        <dbReference type="Pfam" id="PF07411"/>
    </source>
</evidence>
<accession>A0ABS3KU64</accession>
<keyword evidence="3" id="KW-1185">Reference proteome</keyword>
<evidence type="ECO:0000313" key="2">
    <source>
        <dbReference type="EMBL" id="MBO1079866.1"/>
    </source>
</evidence>
<sequence length="58" mass="6602">MYFTIFQRADGQWQWNLKAANHEIIAQGESYKNKSDCLNCISLVRAADDATPIKERAA</sequence>
<proteinExistence type="predicted"/>
<evidence type="ECO:0000313" key="3">
    <source>
        <dbReference type="Proteomes" id="UP001518989"/>
    </source>
</evidence>
<dbReference type="SUPFAM" id="SSF160113">
    <property type="entry name" value="YegP-like"/>
    <property type="match status" value="1"/>
</dbReference>
<dbReference type="Pfam" id="PF07411">
    <property type="entry name" value="DUF1508"/>
    <property type="match status" value="1"/>
</dbReference>
<comment type="caution">
    <text evidence="2">The sequence shown here is derived from an EMBL/GenBank/DDBJ whole genome shotgun (WGS) entry which is preliminary data.</text>
</comment>
<name>A0ABS3KU64_9PROT</name>
<dbReference type="InterPro" id="IPR010879">
    <property type="entry name" value="DUF1508"/>
</dbReference>
<dbReference type="InterPro" id="IPR036913">
    <property type="entry name" value="YegP-like_sf"/>
</dbReference>
<organism evidence="2 3">
    <name type="scientific">Roseomonas haemaphysalidis</name>
    <dbReference type="NCBI Taxonomy" id="2768162"/>
    <lineage>
        <taxon>Bacteria</taxon>
        <taxon>Pseudomonadati</taxon>
        <taxon>Pseudomonadota</taxon>
        <taxon>Alphaproteobacteria</taxon>
        <taxon>Acetobacterales</taxon>
        <taxon>Roseomonadaceae</taxon>
        <taxon>Roseomonas</taxon>
    </lineage>
</organism>